<name>A0A1I4WBY7_9NEIS</name>
<dbReference type="InterPro" id="IPR036676">
    <property type="entry name" value="PurM-like_C_sf"/>
</dbReference>
<dbReference type="SUPFAM" id="SSF56042">
    <property type="entry name" value="PurM C-terminal domain-like"/>
    <property type="match status" value="1"/>
</dbReference>
<gene>
    <name evidence="2" type="primary">thiL</name>
    <name evidence="5" type="ORF">SAMN05660284_00536</name>
</gene>
<dbReference type="SUPFAM" id="SSF55326">
    <property type="entry name" value="PurM N-terminal domain-like"/>
    <property type="match status" value="1"/>
</dbReference>
<dbReference type="GO" id="GO:0009030">
    <property type="term" value="F:thiamine-phosphate kinase activity"/>
    <property type="evidence" value="ECO:0007669"/>
    <property type="project" value="UniProtKB-UniRule"/>
</dbReference>
<feature type="binding site" evidence="2">
    <location>
        <position position="208"/>
    </location>
    <ligand>
        <name>ATP</name>
        <dbReference type="ChEBI" id="CHEBI:30616"/>
    </ligand>
</feature>
<feature type="binding site" evidence="2">
    <location>
        <position position="49"/>
    </location>
    <ligand>
        <name>substrate</name>
    </ligand>
</feature>
<feature type="binding site" evidence="2">
    <location>
        <position position="70"/>
    </location>
    <ligand>
        <name>Mg(2+)</name>
        <dbReference type="ChEBI" id="CHEBI:18420"/>
        <label>3</label>
    </ligand>
</feature>
<evidence type="ECO:0000256" key="1">
    <source>
        <dbReference type="ARBA" id="ARBA00022977"/>
    </source>
</evidence>
<dbReference type="GO" id="GO:0000287">
    <property type="term" value="F:magnesium ion binding"/>
    <property type="evidence" value="ECO:0007669"/>
    <property type="project" value="UniProtKB-UniRule"/>
</dbReference>
<dbReference type="PANTHER" id="PTHR30270">
    <property type="entry name" value="THIAMINE-MONOPHOSPHATE KINASE"/>
    <property type="match status" value="1"/>
</dbReference>
<dbReference type="Gene3D" id="3.30.1330.10">
    <property type="entry name" value="PurM-like, N-terminal domain"/>
    <property type="match status" value="1"/>
</dbReference>
<keyword evidence="2 5" id="KW-0418">Kinase</keyword>
<feature type="binding site" evidence="2">
    <location>
        <position position="70"/>
    </location>
    <ligand>
        <name>Mg(2+)</name>
        <dbReference type="ChEBI" id="CHEBI:18420"/>
        <label>2</label>
    </ligand>
</feature>
<comment type="function">
    <text evidence="2">Catalyzes the ATP-dependent phosphorylation of thiamine-monophosphate (TMP) to form thiamine-pyrophosphate (TPP), the active form of vitamin B1.</text>
</comment>
<dbReference type="OrthoDB" id="9802811at2"/>
<keyword evidence="2" id="KW-0808">Transferase</keyword>
<keyword evidence="2" id="KW-0479">Metal-binding</keyword>
<feature type="binding site" evidence="2">
    <location>
        <position position="209"/>
    </location>
    <ligand>
        <name>Mg(2+)</name>
        <dbReference type="ChEBI" id="CHEBI:18420"/>
        <label>5</label>
    </ligand>
</feature>
<dbReference type="Gene3D" id="3.90.650.10">
    <property type="entry name" value="PurM-like C-terminal domain"/>
    <property type="match status" value="1"/>
</dbReference>
<dbReference type="InterPro" id="IPR016188">
    <property type="entry name" value="PurM-like_N"/>
</dbReference>
<dbReference type="HAMAP" id="MF_02128">
    <property type="entry name" value="TMP_kinase"/>
    <property type="match status" value="1"/>
</dbReference>
<dbReference type="InterPro" id="IPR006283">
    <property type="entry name" value="ThiL-like"/>
</dbReference>
<accession>A0A1I4WBY7</accession>
<feature type="binding site" evidence="2">
    <location>
        <position position="42"/>
    </location>
    <ligand>
        <name>Mg(2+)</name>
        <dbReference type="ChEBI" id="CHEBI:18420"/>
        <label>1</label>
    </ligand>
</feature>
<comment type="similarity">
    <text evidence="2">Belongs to the thiamine-monophosphate kinase family.</text>
</comment>
<dbReference type="EC" id="2.7.4.16" evidence="2"/>
<sequence>MNEFGLIARYFDWPAPAGWLGVGDDAALVPLTADRELAVSVDMMIEGRHFFADADPGCLARKALAVNLSDMAAMGAEPKWFTLSLALPEIDVDWLGSFSLGLREMADEYGVVLVGGDTTRGPLAISIQIAGEVPAGQALLRSGGKPGDDVWVSGPLGAAAAAVMHRLGRVELPPKLRGQCEIRLDLPVPRVQLGVRLRGLASAALDISDGLVADLGHICERSGCGAEIMLPEVPYPRELDCLPETLLEEAILAGGDDYELCFTAPAASRSRIEALGLDLGMALARIGSLTEGDGVRVCREDGLRLELARAGFDHFS</sequence>
<dbReference type="CDD" id="cd02194">
    <property type="entry name" value="ThiL"/>
    <property type="match status" value="1"/>
</dbReference>
<dbReference type="PIRSF" id="PIRSF005303">
    <property type="entry name" value="Thiam_monoph_kin"/>
    <property type="match status" value="1"/>
</dbReference>
<feature type="binding site" evidence="2">
    <location>
        <position position="117"/>
    </location>
    <ligand>
        <name>Mg(2+)</name>
        <dbReference type="ChEBI" id="CHEBI:18420"/>
        <label>1</label>
    </ligand>
</feature>
<evidence type="ECO:0000259" key="3">
    <source>
        <dbReference type="Pfam" id="PF00586"/>
    </source>
</evidence>
<dbReference type="InterPro" id="IPR010918">
    <property type="entry name" value="PurM-like_C_dom"/>
</dbReference>
<dbReference type="GO" id="GO:0009228">
    <property type="term" value="P:thiamine biosynthetic process"/>
    <property type="evidence" value="ECO:0007669"/>
    <property type="project" value="UniProtKB-KW"/>
</dbReference>
<evidence type="ECO:0000313" key="5">
    <source>
        <dbReference type="EMBL" id="SFN10917.1"/>
    </source>
</evidence>
<dbReference type="Pfam" id="PF02769">
    <property type="entry name" value="AIRS_C"/>
    <property type="match status" value="1"/>
</dbReference>
<comment type="catalytic activity">
    <reaction evidence="2">
        <text>thiamine phosphate + ATP = thiamine diphosphate + ADP</text>
        <dbReference type="Rhea" id="RHEA:15913"/>
        <dbReference type="ChEBI" id="CHEBI:30616"/>
        <dbReference type="ChEBI" id="CHEBI:37575"/>
        <dbReference type="ChEBI" id="CHEBI:58937"/>
        <dbReference type="ChEBI" id="CHEBI:456216"/>
        <dbReference type="EC" id="2.7.4.16"/>
    </reaction>
</comment>
<dbReference type="GO" id="GO:0005524">
    <property type="term" value="F:ATP binding"/>
    <property type="evidence" value="ECO:0007669"/>
    <property type="project" value="UniProtKB-UniRule"/>
</dbReference>
<feature type="binding site" evidence="2">
    <location>
        <position position="141"/>
    </location>
    <ligand>
        <name>ATP</name>
        <dbReference type="ChEBI" id="CHEBI:30616"/>
    </ligand>
</feature>
<feature type="binding site" evidence="2">
    <location>
        <position position="40"/>
    </location>
    <ligand>
        <name>Mg(2+)</name>
        <dbReference type="ChEBI" id="CHEBI:18420"/>
        <label>4</label>
    </ligand>
</feature>
<keyword evidence="2" id="KW-0460">Magnesium</keyword>
<comment type="miscellaneous">
    <text evidence="2">Reaction mechanism of ThiL seems to utilize a direct, inline transfer of the gamma-phosphate of ATP to TMP rather than a phosphorylated enzyme intermediate.</text>
</comment>
<dbReference type="UniPathway" id="UPA00060">
    <property type="reaction ID" value="UER00142"/>
</dbReference>
<dbReference type="NCBIfam" id="TIGR01379">
    <property type="entry name" value="thiL"/>
    <property type="match status" value="1"/>
</dbReference>
<keyword evidence="1 2" id="KW-0784">Thiamine biosynthesis</keyword>
<protein>
    <recommendedName>
        <fullName evidence="2">Thiamine-monophosphate kinase</fullName>
        <shortName evidence="2">TMP kinase</shortName>
        <shortName evidence="2">Thiamine-phosphate kinase</shortName>
        <ecNumber evidence="2">2.7.4.16</ecNumber>
    </recommendedName>
</protein>
<feature type="binding site" evidence="2">
    <location>
        <begin position="116"/>
        <end position="117"/>
    </location>
    <ligand>
        <name>ATP</name>
        <dbReference type="ChEBI" id="CHEBI:30616"/>
    </ligand>
</feature>
<dbReference type="EMBL" id="FOVE01000003">
    <property type="protein sequence ID" value="SFN10917.1"/>
    <property type="molecule type" value="Genomic_DNA"/>
</dbReference>
<keyword evidence="6" id="KW-1185">Reference proteome</keyword>
<dbReference type="InterPro" id="IPR036921">
    <property type="entry name" value="PurM-like_N_sf"/>
</dbReference>
<dbReference type="RefSeq" id="WP_091191076.1">
    <property type="nucleotide sequence ID" value="NZ_FOVE01000003.1"/>
</dbReference>
<feature type="binding site" evidence="2">
    <location>
        <position position="256"/>
    </location>
    <ligand>
        <name>substrate</name>
    </ligand>
</feature>
<organism evidence="5 6">
    <name type="scientific">Formivibrio citricus</name>
    <dbReference type="NCBI Taxonomy" id="83765"/>
    <lineage>
        <taxon>Bacteria</taxon>
        <taxon>Pseudomonadati</taxon>
        <taxon>Pseudomonadota</taxon>
        <taxon>Betaproteobacteria</taxon>
        <taxon>Neisseriales</taxon>
        <taxon>Chitinibacteraceae</taxon>
        <taxon>Formivibrio</taxon>
    </lineage>
</organism>
<feature type="domain" description="PurM-like N-terminal" evidence="3">
    <location>
        <begin position="23"/>
        <end position="133"/>
    </location>
</feature>
<dbReference type="GO" id="GO:0009229">
    <property type="term" value="P:thiamine diphosphate biosynthetic process"/>
    <property type="evidence" value="ECO:0007669"/>
    <property type="project" value="UniProtKB-UniRule"/>
</dbReference>
<dbReference type="Pfam" id="PF00586">
    <property type="entry name" value="AIRS"/>
    <property type="match status" value="1"/>
</dbReference>
<evidence type="ECO:0000313" key="6">
    <source>
        <dbReference type="Proteomes" id="UP000242869"/>
    </source>
</evidence>
<dbReference type="PANTHER" id="PTHR30270:SF0">
    <property type="entry name" value="THIAMINE-MONOPHOSPHATE KINASE"/>
    <property type="match status" value="1"/>
</dbReference>
<proteinExistence type="inferred from homology"/>
<feature type="binding site" evidence="2">
    <location>
        <position position="312"/>
    </location>
    <ligand>
        <name>substrate</name>
    </ligand>
</feature>
<reference evidence="6" key="1">
    <citation type="submission" date="2016-10" db="EMBL/GenBank/DDBJ databases">
        <authorList>
            <person name="Varghese N."/>
            <person name="Submissions S."/>
        </authorList>
    </citation>
    <scope>NUCLEOTIDE SEQUENCE [LARGE SCALE GENOMIC DNA]</scope>
    <source>
        <strain evidence="6">DSM 6150</strain>
    </source>
</reference>
<feature type="binding site" evidence="2">
    <location>
        <position position="25"/>
    </location>
    <ligand>
        <name>Mg(2+)</name>
        <dbReference type="ChEBI" id="CHEBI:18420"/>
        <label>4</label>
    </ligand>
</feature>
<dbReference type="STRING" id="83765.SAMN05660284_00536"/>
<feature type="binding site" evidence="2">
    <location>
        <position position="70"/>
    </location>
    <ligand>
        <name>Mg(2+)</name>
        <dbReference type="ChEBI" id="CHEBI:18420"/>
        <label>4</label>
    </ligand>
</feature>
<evidence type="ECO:0000259" key="4">
    <source>
        <dbReference type="Pfam" id="PF02769"/>
    </source>
</evidence>
<feature type="binding site" evidence="2">
    <location>
        <position position="25"/>
    </location>
    <ligand>
        <name>Mg(2+)</name>
        <dbReference type="ChEBI" id="CHEBI:18420"/>
        <label>3</label>
    </ligand>
</feature>
<dbReference type="AlphaFoldDB" id="A0A1I4WBY7"/>
<keyword evidence="2" id="KW-0547">Nucleotide-binding</keyword>
<comment type="caution">
    <text evidence="2">Lacks conserved residue(s) required for the propagation of feature annotation.</text>
</comment>
<feature type="binding site" evidence="2">
    <location>
        <position position="206"/>
    </location>
    <ligand>
        <name>Mg(2+)</name>
        <dbReference type="ChEBI" id="CHEBI:18420"/>
        <label>3</label>
    </ligand>
</feature>
<keyword evidence="2" id="KW-0067">ATP-binding</keyword>
<dbReference type="Proteomes" id="UP000242869">
    <property type="component" value="Unassembled WGS sequence"/>
</dbReference>
<evidence type="ECO:0000256" key="2">
    <source>
        <dbReference type="HAMAP-Rule" id="MF_02128"/>
    </source>
</evidence>
<comment type="pathway">
    <text evidence="2">Cofactor biosynthesis; thiamine diphosphate biosynthesis; thiamine diphosphate from thiamine phosphate: step 1/1.</text>
</comment>
<feature type="binding site" evidence="2">
    <location>
        <position position="42"/>
    </location>
    <ligand>
        <name>Mg(2+)</name>
        <dbReference type="ChEBI" id="CHEBI:18420"/>
        <label>2</label>
    </ligand>
</feature>
<feature type="domain" description="PurM-like C-terminal" evidence="4">
    <location>
        <begin position="145"/>
        <end position="297"/>
    </location>
</feature>